<sequence>MIFFIGSVFSPWYAWAGRRDPLDHCCVNVLLSGPGGRWTMTERGAGEVARDARRLRIGRSSLEWDGGTLTARLDERAFPHLDRVRGEIAIRPAALSDVEVRLDPAGRHLWRPYAPRAQAEVAFARRGFEWRGEGYFDANAGARPLERDFRRWHWSCLHGRDRSTCLYEVEPRDGAPLSLALGFDDAGGVQRLAPPPPAPLPAGFWRVRRATRADPGPTPRTARTLLDAPFYVRSAIRTRIGGETGLAMHESLDLDRFANPLVRAALAFRIPRRRGRPRPAPAQDGRDA</sequence>
<protein>
    <submittedName>
        <fullName evidence="1">Carotenoid 1,2-hydratase</fullName>
    </submittedName>
</protein>
<dbReference type="STRING" id="1114924.SAMN05216258_10290"/>
<dbReference type="Proteomes" id="UP000199377">
    <property type="component" value="Unassembled WGS sequence"/>
</dbReference>
<dbReference type="RefSeq" id="WP_092857875.1">
    <property type="nucleotide sequence ID" value="NZ_FOQH01000002.1"/>
</dbReference>
<dbReference type="EMBL" id="FOQH01000002">
    <property type="protein sequence ID" value="SFH75658.1"/>
    <property type="molecule type" value="Genomic_DNA"/>
</dbReference>
<evidence type="ECO:0000313" key="2">
    <source>
        <dbReference type="Proteomes" id="UP000199377"/>
    </source>
</evidence>
<proteinExistence type="predicted"/>
<name>A0A1I3CMP2_9RHOB</name>
<accession>A0A1I3CMP2</accession>
<dbReference type="AlphaFoldDB" id="A0A1I3CMP2"/>
<gene>
    <name evidence="1" type="ORF">SAMN05216258_10290</name>
</gene>
<reference evidence="1 2" key="1">
    <citation type="submission" date="2016-10" db="EMBL/GenBank/DDBJ databases">
        <authorList>
            <person name="de Groot N.N."/>
        </authorList>
    </citation>
    <scope>NUCLEOTIDE SEQUENCE [LARGE SCALE GENOMIC DNA]</scope>
    <source>
        <strain evidence="1 2">CGMCC 1.11030</strain>
    </source>
</reference>
<dbReference type="CDD" id="cd21471">
    <property type="entry name" value="CrtC-like"/>
    <property type="match status" value="1"/>
</dbReference>
<dbReference type="OrthoDB" id="5491608at2"/>
<organism evidence="1 2">
    <name type="scientific">Albimonas pacifica</name>
    <dbReference type="NCBI Taxonomy" id="1114924"/>
    <lineage>
        <taxon>Bacteria</taxon>
        <taxon>Pseudomonadati</taxon>
        <taxon>Pseudomonadota</taxon>
        <taxon>Alphaproteobacteria</taxon>
        <taxon>Rhodobacterales</taxon>
        <taxon>Paracoccaceae</taxon>
        <taxon>Albimonas</taxon>
    </lineage>
</organism>
<evidence type="ECO:0000313" key="1">
    <source>
        <dbReference type="EMBL" id="SFH75658.1"/>
    </source>
</evidence>
<keyword evidence="2" id="KW-1185">Reference proteome</keyword>
<dbReference type="SUPFAM" id="SSF159245">
    <property type="entry name" value="AttH-like"/>
    <property type="match status" value="1"/>
</dbReference>